<evidence type="ECO:0008006" key="4">
    <source>
        <dbReference type="Google" id="ProtNLM"/>
    </source>
</evidence>
<dbReference type="EMBL" id="AGNL01010879">
    <property type="protein sequence ID" value="EJK68755.1"/>
    <property type="molecule type" value="Genomic_DNA"/>
</dbReference>
<keyword evidence="3" id="KW-1185">Reference proteome</keyword>
<evidence type="ECO:0000313" key="2">
    <source>
        <dbReference type="EMBL" id="EJK68755.1"/>
    </source>
</evidence>
<comment type="caution">
    <text evidence="2">The sequence shown here is derived from an EMBL/GenBank/DDBJ whole genome shotgun (WGS) entry which is preliminary data.</text>
</comment>
<name>K0STP9_THAOC</name>
<feature type="region of interest" description="Disordered" evidence="1">
    <location>
        <begin position="132"/>
        <end position="179"/>
    </location>
</feature>
<sequence length="479" mass="55233">MRRAPLEAKGSPVWRILSKVWNTAEIGMQLTHIWIVEGLQFGPELMSRHLCNPSPYDNSKTCNERAAYIMQRYHLSEQKARESIMDRCGVDYSTEPYVMLHVGPHKTGTTAIQSFIYHALFKNETFLRDDNWSIPTSDDMPGGSGLELRPLPDPQLRQGRGTDEHPPVQHDQAPSSAEVRRTILQRISKRADNSRGLGPQDDRLPEDAILPWHLRLRLQRPYKRFRVVVAYRRLHEWLPSWYNQIVDLYKSVYIRGEATYPSFVDWIDSEYHNFMQVHAMNVAKRYRESGKFESVRVFSMHDQTPLLENVFCNQIKSPATCKAIRDGAKPPKPNTGKMHEYERLAIIAYRRKKLKHVHAAIASKVANGLRQVVVELGIFSDADAYPKTCLNETFMDYLLALEMEQEREWFPGSYEAQGGDEGLKRAFHANKDKLCAMNVHKILDSGILDDAFEKLNCLGTWDVQRRRCLSEVPPSSLHD</sequence>
<dbReference type="InterPro" id="IPR027417">
    <property type="entry name" value="P-loop_NTPase"/>
</dbReference>
<protein>
    <recommendedName>
        <fullName evidence="4">Sulfotransferase domain-containing protein</fullName>
    </recommendedName>
</protein>
<dbReference type="Proteomes" id="UP000266841">
    <property type="component" value="Unassembled WGS sequence"/>
</dbReference>
<dbReference type="AlphaFoldDB" id="K0STP9"/>
<reference evidence="2 3" key="1">
    <citation type="journal article" date="2012" name="Genome Biol.">
        <title>Genome and low-iron response of an oceanic diatom adapted to chronic iron limitation.</title>
        <authorList>
            <person name="Lommer M."/>
            <person name="Specht M."/>
            <person name="Roy A.S."/>
            <person name="Kraemer L."/>
            <person name="Andreson R."/>
            <person name="Gutowska M.A."/>
            <person name="Wolf J."/>
            <person name="Bergner S.V."/>
            <person name="Schilhabel M.B."/>
            <person name="Klostermeier U.C."/>
            <person name="Beiko R.G."/>
            <person name="Rosenstiel P."/>
            <person name="Hippler M."/>
            <person name="Laroche J."/>
        </authorList>
    </citation>
    <scope>NUCLEOTIDE SEQUENCE [LARGE SCALE GENOMIC DNA]</scope>
    <source>
        <strain evidence="2 3">CCMP1005</strain>
    </source>
</reference>
<dbReference type="OrthoDB" id="48379at2759"/>
<organism evidence="2 3">
    <name type="scientific">Thalassiosira oceanica</name>
    <name type="common">Marine diatom</name>
    <dbReference type="NCBI Taxonomy" id="159749"/>
    <lineage>
        <taxon>Eukaryota</taxon>
        <taxon>Sar</taxon>
        <taxon>Stramenopiles</taxon>
        <taxon>Ochrophyta</taxon>
        <taxon>Bacillariophyta</taxon>
        <taxon>Coscinodiscophyceae</taxon>
        <taxon>Thalassiosirophycidae</taxon>
        <taxon>Thalassiosirales</taxon>
        <taxon>Thalassiosiraceae</taxon>
        <taxon>Thalassiosira</taxon>
    </lineage>
</organism>
<evidence type="ECO:0000256" key="1">
    <source>
        <dbReference type="SAM" id="MobiDB-lite"/>
    </source>
</evidence>
<gene>
    <name evidence="2" type="ORF">THAOC_10041</name>
</gene>
<proteinExistence type="predicted"/>
<accession>K0STP9</accession>
<evidence type="ECO:0000313" key="3">
    <source>
        <dbReference type="Proteomes" id="UP000266841"/>
    </source>
</evidence>
<dbReference type="SUPFAM" id="SSF52540">
    <property type="entry name" value="P-loop containing nucleoside triphosphate hydrolases"/>
    <property type="match status" value="1"/>
</dbReference>